<evidence type="ECO:0000313" key="4">
    <source>
        <dbReference type="Proteomes" id="UP000277424"/>
    </source>
</evidence>
<dbReference type="InterPro" id="IPR006135">
    <property type="entry name" value="T3SS_substrate_exporter"/>
</dbReference>
<dbReference type="InterPro" id="IPR029025">
    <property type="entry name" value="T3SS_substrate_exporter_C"/>
</dbReference>
<dbReference type="PANTHER" id="PTHR30531:SF12">
    <property type="entry name" value="FLAGELLAR BIOSYNTHETIC PROTEIN FLHB"/>
    <property type="match status" value="1"/>
</dbReference>
<dbReference type="PANTHER" id="PTHR30531">
    <property type="entry name" value="FLAGELLAR BIOSYNTHETIC PROTEIN FLHB"/>
    <property type="match status" value="1"/>
</dbReference>
<evidence type="ECO:0000256" key="1">
    <source>
        <dbReference type="ARBA" id="ARBA00010690"/>
    </source>
</evidence>
<keyword evidence="3" id="KW-0282">Flagellum</keyword>
<accession>A0A420WNW6</accession>
<name>A0A420WNW6_9PROT</name>
<comment type="similarity">
    <text evidence="1">Belongs to the type III secretion exporter family.</text>
</comment>
<feature type="region of interest" description="Disordered" evidence="2">
    <location>
        <begin position="127"/>
        <end position="147"/>
    </location>
</feature>
<sequence>MEPKKPPKLRHQKPSLGERLFDIIDEIEVPSPAPESGGKKGERQIAVALHHEHGADRAPVVVAQGYGSVAEKILRLAFDHDVKVRRDPELAQVLMAVEANQEIPVEAFAAVAEILSYVYRANNQLAEDAAPTNPPHTGPSSASPATS</sequence>
<keyword evidence="3" id="KW-0966">Cell projection</keyword>
<feature type="compositionally biased region" description="Polar residues" evidence="2">
    <location>
        <begin position="138"/>
        <end position="147"/>
    </location>
</feature>
<dbReference type="Pfam" id="PF01312">
    <property type="entry name" value="Bac_export_2"/>
    <property type="match status" value="1"/>
</dbReference>
<dbReference type="SUPFAM" id="SSF160544">
    <property type="entry name" value="EscU C-terminal domain-like"/>
    <property type="match status" value="1"/>
</dbReference>
<gene>
    <name evidence="3" type="ORF">BCL74_0471</name>
</gene>
<evidence type="ECO:0000313" key="3">
    <source>
        <dbReference type="EMBL" id="RKQ72703.1"/>
    </source>
</evidence>
<comment type="caution">
    <text evidence="3">The sequence shown here is derived from an EMBL/GenBank/DDBJ whole genome shotgun (WGS) entry which is preliminary data.</text>
</comment>
<reference evidence="3 4" key="1">
    <citation type="submission" date="2018-10" db="EMBL/GenBank/DDBJ databases">
        <title>Comparative analysis of microorganisms from saline springs in Andes Mountain Range, Colombia.</title>
        <authorList>
            <person name="Rubin E."/>
        </authorList>
    </citation>
    <scope>NUCLEOTIDE SEQUENCE [LARGE SCALE GENOMIC DNA]</scope>
    <source>
        <strain evidence="3 4">USBA 36</strain>
    </source>
</reference>
<dbReference type="GO" id="GO:0009306">
    <property type="term" value="P:protein secretion"/>
    <property type="evidence" value="ECO:0007669"/>
    <property type="project" value="InterPro"/>
</dbReference>
<evidence type="ECO:0000256" key="2">
    <source>
        <dbReference type="SAM" id="MobiDB-lite"/>
    </source>
</evidence>
<proteinExistence type="inferred from homology"/>
<dbReference type="OrthoDB" id="5244399at2"/>
<protein>
    <submittedName>
        <fullName evidence="3">Flagellar biosynthesis protein</fullName>
    </submittedName>
</protein>
<dbReference type="AlphaFoldDB" id="A0A420WNW6"/>
<dbReference type="Proteomes" id="UP000277424">
    <property type="component" value="Unassembled WGS sequence"/>
</dbReference>
<organism evidence="3 4">
    <name type="scientific">Oceanibaculum indicum</name>
    <dbReference type="NCBI Taxonomy" id="526216"/>
    <lineage>
        <taxon>Bacteria</taxon>
        <taxon>Pseudomonadati</taxon>
        <taxon>Pseudomonadota</taxon>
        <taxon>Alphaproteobacteria</taxon>
        <taxon>Rhodospirillales</taxon>
        <taxon>Oceanibaculaceae</taxon>
        <taxon>Oceanibaculum</taxon>
    </lineage>
</organism>
<dbReference type="GO" id="GO:0005886">
    <property type="term" value="C:plasma membrane"/>
    <property type="evidence" value="ECO:0007669"/>
    <property type="project" value="TreeGrafter"/>
</dbReference>
<dbReference type="Gene3D" id="3.40.1690.10">
    <property type="entry name" value="secretion proteins EscU"/>
    <property type="match status" value="1"/>
</dbReference>
<dbReference type="EMBL" id="RBIG01000001">
    <property type="protein sequence ID" value="RKQ72703.1"/>
    <property type="molecule type" value="Genomic_DNA"/>
</dbReference>
<keyword evidence="3" id="KW-0969">Cilium</keyword>